<proteinExistence type="predicted"/>
<organism evidence="2 3">
    <name type="scientific">Cellvibrio polysaccharolyticus</name>
    <dbReference type="NCBI Taxonomy" id="2082724"/>
    <lineage>
        <taxon>Bacteria</taxon>
        <taxon>Pseudomonadati</taxon>
        <taxon>Pseudomonadota</taxon>
        <taxon>Gammaproteobacteria</taxon>
        <taxon>Cellvibrionales</taxon>
        <taxon>Cellvibrionaceae</taxon>
        <taxon>Cellvibrio</taxon>
    </lineage>
</organism>
<dbReference type="Pfam" id="PF14316">
    <property type="entry name" value="DUF4381"/>
    <property type="match status" value="1"/>
</dbReference>
<evidence type="ECO:0000256" key="1">
    <source>
        <dbReference type="SAM" id="Phobius"/>
    </source>
</evidence>
<evidence type="ECO:0000313" key="2">
    <source>
        <dbReference type="EMBL" id="MBE8717268.1"/>
    </source>
</evidence>
<sequence>MQAPADPLAQLHDILLPDAIGWWPLAPGWWALLILLLALLATAIFYRRRKTLRNHYRQQALAELFALDALAAEPAKLLQAYSVLLRRTALTAHPTQFPVDIKGEAWLAWLDHYCPETGGGFFNGSGKALLTGPYQKTPAIDFNELRNLAETWIRKHRNQWQSLPGKTLKKSGGEHA</sequence>
<evidence type="ECO:0000313" key="3">
    <source>
        <dbReference type="Proteomes" id="UP000652567"/>
    </source>
</evidence>
<dbReference type="Proteomes" id="UP000652567">
    <property type="component" value="Unassembled WGS sequence"/>
</dbReference>
<name>A0A928YVN6_9GAMM</name>
<dbReference type="EMBL" id="PRDL01000001">
    <property type="protein sequence ID" value="MBE8717268.1"/>
    <property type="molecule type" value="Genomic_DNA"/>
</dbReference>
<dbReference type="InterPro" id="IPR025489">
    <property type="entry name" value="DUF4381"/>
</dbReference>
<dbReference type="RefSeq" id="WP_193908990.1">
    <property type="nucleotide sequence ID" value="NZ_PRDL01000001.1"/>
</dbReference>
<comment type="caution">
    <text evidence="2">The sequence shown here is derived from an EMBL/GenBank/DDBJ whole genome shotgun (WGS) entry which is preliminary data.</text>
</comment>
<feature type="transmembrane region" description="Helical" evidence="1">
    <location>
        <begin position="28"/>
        <end position="46"/>
    </location>
</feature>
<keyword evidence="1" id="KW-1133">Transmembrane helix</keyword>
<dbReference type="AlphaFoldDB" id="A0A928YVN6"/>
<accession>A0A928YVN6</accession>
<keyword evidence="1" id="KW-0472">Membrane</keyword>
<protein>
    <submittedName>
        <fullName evidence="2">DUF4381 domain-containing protein</fullName>
    </submittedName>
</protein>
<reference evidence="2" key="1">
    <citation type="submission" date="2018-07" db="EMBL/GenBank/DDBJ databases">
        <title>Genome assembly of strain Ka43.</title>
        <authorList>
            <person name="Kukolya J."/>
            <person name="Nagy I."/>
            <person name="Horvath B."/>
            <person name="Toth A."/>
        </authorList>
    </citation>
    <scope>NUCLEOTIDE SEQUENCE</scope>
    <source>
        <strain evidence="2">KB43</strain>
    </source>
</reference>
<keyword evidence="3" id="KW-1185">Reference proteome</keyword>
<keyword evidence="1" id="KW-0812">Transmembrane</keyword>
<gene>
    <name evidence="2" type="ORF">C4F51_08720</name>
</gene>